<feature type="transmembrane region" description="Helical" evidence="2">
    <location>
        <begin position="399"/>
        <end position="422"/>
    </location>
</feature>
<feature type="region of interest" description="Disordered" evidence="1">
    <location>
        <begin position="157"/>
        <end position="182"/>
    </location>
</feature>
<organism evidence="3 4">
    <name type="scientific">Penicillium alfredii</name>
    <dbReference type="NCBI Taxonomy" id="1506179"/>
    <lineage>
        <taxon>Eukaryota</taxon>
        <taxon>Fungi</taxon>
        <taxon>Dikarya</taxon>
        <taxon>Ascomycota</taxon>
        <taxon>Pezizomycotina</taxon>
        <taxon>Eurotiomycetes</taxon>
        <taxon>Eurotiomycetidae</taxon>
        <taxon>Eurotiales</taxon>
        <taxon>Aspergillaceae</taxon>
        <taxon>Penicillium</taxon>
    </lineage>
</organism>
<comment type="caution">
    <text evidence="3">The sequence shown here is derived from an EMBL/GenBank/DDBJ whole genome shotgun (WGS) entry which is preliminary data.</text>
</comment>
<reference evidence="3" key="2">
    <citation type="journal article" date="2023" name="IMA Fungus">
        <title>Comparative genomic study of the Penicillium genus elucidates a diverse pangenome and 15 lateral gene transfer events.</title>
        <authorList>
            <person name="Petersen C."/>
            <person name="Sorensen T."/>
            <person name="Nielsen M.R."/>
            <person name="Sondergaard T.E."/>
            <person name="Sorensen J.L."/>
            <person name="Fitzpatrick D.A."/>
            <person name="Frisvad J.C."/>
            <person name="Nielsen K.L."/>
        </authorList>
    </citation>
    <scope>NUCLEOTIDE SEQUENCE</scope>
    <source>
        <strain evidence="3">IBT 34128</strain>
    </source>
</reference>
<evidence type="ECO:0000256" key="2">
    <source>
        <dbReference type="SAM" id="Phobius"/>
    </source>
</evidence>
<evidence type="ECO:0000313" key="3">
    <source>
        <dbReference type="EMBL" id="KAJ5115442.1"/>
    </source>
</evidence>
<dbReference type="RefSeq" id="XP_056516633.1">
    <property type="nucleotide sequence ID" value="XM_056651783.1"/>
</dbReference>
<feature type="transmembrane region" description="Helical" evidence="2">
    <location>
        <begin position="434"/>
        <end position="453"/>
    </location>
</feature>
<keyword evidence="2" id="KW-0472">Membrane</keyword>
<name>A0A9W9KRM6_9EURO</name>
<accession>A0A9W9KRM6</accession>
<protein>
    <submittedName>
        <fullName evidence="3">Uncharacterized protein</fullName>
    </submittedName>
</protein>
<reference evidence="3" key="1">
    <citation type="submission" date="2022-11" db="EMBL/GenBank/DDBJ databases">
        <authorList>
            <person name="Petersen C."/>
        </authorList>
    </citation>
    <scope>NUCLEOTIDE SEQUENCE</scope>
    <source>
        <strain evidence="3">IBT 34128</strain>
    </source>
</reference>
<evidence type="ECO:0000256" key="1">
    <source>
        <dbReference type="SAM" id="MobiDB-lite"/>
    </source>
</evidence>
<keyword evidence="2" id="KW-0812">Transmembrane</keyword>
<dbReference type="GeneID" id="81390951"/>
<dbReference type="EMBL" id="JAPMSZ010000001">
    <property type="protein sequence ID" value="KAJ5115442.1"/>
    <property type="molecule type" value="Genomic_DNA"/>
</dbReference>
<sequence length="477" mass="52846">MRSMKSGPLGIIDTRLTMTESTADGLLSPTFASVLEFDGQVQRPPDAQRPDHAIYGARPMKQGFSPDEVREPFRGLGAGKRYPRLELDVAVDQYHTLDGFMEPANPQNTPASNSEQASNHGICQRCEAENLRTESASQKRELSYNWFDGKLEESFAESGDEGEWPKFHKQPLSADSEPFGVPPITAMNNFQQTSNAYSAKDLEDPVSPVRYIRFSPDTSPSRPSPLIQRPLPSVERNRDYISSYRQKKQFEKWKGTQRSHAQRLSPYHSPSKTPQLRVNYLNKRPDIHFSSLSNLPFAKSVQCCIQPQDEPGHDATGATVPEITDVAADGSMPAHRAASQNRIEFIAISLSLYRLRNPEQSSPGARASMFQVRMNSTTFTTDALPDKKRIVCRSPADELLLHISLIIPGIVLQVPLAVLSAVQRIHGSRIGNAALAIANAILSLAVTSIIYVMSLCGLDVSCYWKSSVSHRSKTPTP</sequence>
<evidence type="ECO:0000313" key="4">
    <source>
        <dbReference type="Proteomes" id="UP001141434"/>
    </source>
</evidence>
<feature type="region of interest" description="Disordered" evidence="1">
    <location>
        <begin position="251"/>
        <end position="274"/>
    </location>
</feature>
<gene>
    <name evidence="3" type="ORF">NUU61_001201</name>
</gene>
<dbReference type="AlphaFoldDB" id="A0A9W9KRM6"/>
<keyword evidence="4" id="KW-1185">Reference proteome</keyword>
<keyword evidence="2" id="KW-1133">Transmembrane helix</keyword>
<dbReference type="Proteomes" id="UP001141434">
    <property type="component" value="Unassembled WGS sequence"/>
</dbReference>
<proteinExistence type="predicted"/>
<dbReference type="OrthoDB" id="4306135at2759"/>